<dbReference type="GO" id="GO:0016616">
    <property type="term" value="F:oxidoreductase activity, acting on the CH-OH group of donors, NAD or NADP as acceptor"/>
    <property type="evidence" value="ECO:0007669"/>
    <property type="project" value="UniProtKB-ARBA"/>
</dbReference>
<sequence length="289" mass="33035">MVNSFQARYRLNNGVMIPYLGMGVFQVTEQQHVTGAIEKALEIGYRSFDTGAVYNNEKLVGQAIGHSDVAREDLFISSKIWNGDQGYDKVLTAFEHTLANLGVDYLDMYLIHWPLTEMYTETWRAMERLYEEKMVRAIGVANFKEHHLANLAVKANVKPAIDQVETHPLLPQNELRTYLAEHGIAHGAWSPLAKGALFQNPVIEEIARKHEVHVDQVILRWHMERNTITMPRSISAKRTFENAQLFDFKLDAEDMKRIGQLESGKRVGPDPDDVDFMLASMEKERAMFS</sequence>
<evidence type="ECO:0000313" key="8">
    <source>
        <dbReference type="EMBL" id="AQY51905.1"/>
    </source>
</evidence>
<reference evidence="10" key="1">
    <citation type="submission" date="2015-03" db="EMBL/GenBank/DDBJ databases">
        <authorList>
            <person name="Ferrari E."/>
            <person name="Walter M.C."/>
            <person name="Huptas C."/>
            <person name="Scherer S."/>
            <person name="Mueller-Herbst S."/>
        </authorList>
    </citation>
    <scope>NUCLEOTIDE SEQUENCE [LARGE SCALE GENOMIC DNA]</scope>
    <source>
        <strain evidence="10">LWP01</strain>
    </source>
</reference>
<comment type="similarity">
    <text evidence="1">Belongs to the aldo/keto reductase family.</text>
</comment>
<dbReference type="InterPro" id="IPR036812">
    <property type="entry name" value="NAD(P)_OxRdtase_dom_sf"/>
</dbReference>
<feature type="binding site" evidence="5">
    <location>
        <position position="112"/>
    </location>
    <ligand>
        <name>substrate</name>
    </ligand>
</feature>
<feature type="domain" description="NADP-dependent oxidoreductase" evidence="7">
    <location>
        <begin position="26"/>
        <end position="261"/>
    </location>
</feature>
<protein>
    <submittedName>
        <fullName evidence="9">Aldo/keto reductase</fullName>
    </submittedName>
    <submittedName>
        <fullName evidence="8">Glyoxal reductase</fullName>
    </submittedName>
</protein>
<organism evidence="8 10">
    <name type="scientific">Listeria weihenstephanensis</name>
    <dbReference type="NCBI Taxonomy" id="1006155"/>
    <lineage>
        <taxon>Bacteria</taxon>
        <taxon>Bacillati</taxon>
        <taxon>Bacillota</taxon>
        <taxon>Bacilli</taxon>
        <taxon>Bacillales</taxon>
        <taxon>Listeriaceae</taxon>
        <taxon>Listeria</taxon>
    </lineage>
</organism>
<dbReference type="PANTHER" id="PTHR43827">
    <property type="entry name" value="2,5-DIKETO-D-GLUCONIC ACID REDUCTASE"/>
    <property type="match status" value="1"/>
</dbReference>
<dbReference type="RefSeq" id="WP_036059311.1">
    <property type="nucleotide sequence ID" value="NZ_CP011102.1"/>
</dbReference>
<name>A0A1S7FX33_9LIST</name>
<dbReference type="SUPFAM" id="SSF51430">
    <property type="entry name" value="NAD(P)-linked oxidoreductase"/>
    <property type="match status" value="1"/>
</dbReference>
<dbReference type="FunFam" id="3.20.20.100:FF:000015">
    <property type="entry name" value="Oxidoreductase, aldo/keto reductase family"/>
    <property type="match status" value="1"/>
</dbReference>
<feature type="site" description="Lowers pKa of active site Tyr" evidence="6">
    <location>
        <position position="79"/>
    </location>
</feature>
<evidence type="ECO:0000256" key="6">
    <source>
        <dbReference type="PIRSR" id="PIRSR000097-3"/>
    </source>
</evidence>
<dbReference type="AlphaFoldDB" id="A0A1S7FX33"/>
<keyword evidence="10" id="KW-1185">Reference proteome</keyword>
<dbReference type="Proteomes" id="UP000564536">
    <property type="component" value="Unassembled WGS sequence"/>
</dbReference>
<dbReference type="Proteomes" id="UP000223060">
    <property type="component" value="Chromosome"/>
</dbReference>
<feature type="active site" description="Proton donor" evidence="4">
    <location>
        <position position="54"/>
    </location>
</feature>
<dbReference type="EMBL" id="JAARRL010000002">
    <property type="protein sequence ID" value="MBC1499239.1"/>
    <property type="molecule type" value="Genomic_DNA"/>
</dbReference>
<evidence type="ECO:0000256" key="3">
    <source>
        <dbReference type="ARBA" id="ARBA00023002"/>
    </source>
</evidence>
<dbReference type="Pfam" id="PF00248">
    <property type="entry name" value="Aldo_ket_red"/>
    <property type="match status" value="1"/>
</dbReference>
<dbReference type="Gene3D" id="3.20.20.100">
    <property type="entry name" value="NADP-dependent oxidoreductase domain"/>
    <property type="match status" value="1"/>
</dbReference>
<dbReference type="KEGG" id="lwi:UE46_13305"/>
<evidence type="ECO:0000313" key="9">
    <source>
        <dbReference type="EMBL" id="MBC1499239.1"/>
    </source>
</evidence>
<evidence type="ECO:0000313" key="10">
    <source>
        <dbReference type="Proteomes" id="UP000223060"/>
    </source>
</evidence>
<evidence type="ECO:0000256" key="4">
    <source>
        <dbReference type="PIRSR" id="PIRSR000097-1"/>
    </source>
</evidence>
<evidence type="ECO:0000256" key="1">
    <source>
        <dbReference type="ARBA" id="ARBA00007905"/>
    </source>
</evidence>
<dbReference type="InterPro" id="IPR020471">
    <property type="entry name" value="AKR"/>
</dbReference>
<evidence type="ECO:0000256" key="5">
    <source>
        <dbReference type="PIRSR" id="PIRSR000097-2"/>
    </source>
</evidence>
<dbReference type="PRINTS" id="PR00069">
    <property type="entry name" value="ALDKETRDTASE"/>
</dbReference>
<dbReference type="InterPro" id="IPR018170">
    <property type="entry name" value="Aldo/ket_reductase_CS"/>
</dbReference>
<dbReference type="PIRSF" id="PIRSF000097">
    <property type="entry name" value="AKR"/>
    <property type="match status" value="1"/>
</dbReference>
<gene>
    <name evidence="9" type="ORF">HB943_01400</name>
    <name evidence="8" type="ORF">UE46_13305</name>
</gene>
<evidence type="ECO:0000313" key="11">
    <source>
        <dbReference type="Proteomes" id="UP000564536"/>
    </source>
</evidence>
<reference evidence="8" key="2">
    <citation type="submission" date="2015-03" db="EMBL/GenBank/DDBJ databases">
        <authorList>
            <person name="Murphy D."/>
        </authorList>
    </citation>
    <scope>NUCLEOTIDE SEQUENCE [LARGE SCALE GENOMIC DNA]</scope>
    <source>
        <strain evidence="8">WS 4560</strain>
    </source>
</reference>
<dbReference type="PROSITE" id="PS00063">
    <property type="entry name" value="ALDOKETO_REDUCTASE_3"/>
    <property type="match status" value="1"/>
</dbReference>
<proteinExistence type="inferred from homology"/>
<keyword evidence="3" id="KW-0560">Oxidoreductase</keyword>
<dbReference type="EMBL" id="CP011102">
    <property type="protein sequence ID" value="AQY51905.1"/>
    <property type="molecule type" value="Genomic_DNA"/>
</dbReference>
<evidence type="ECO:0000259" key="7">
    <source>
        <dbReference type="Pfam" id="PF00248"/>
    </source>
</evidence>
<dbReference type="InterPro" id="IPR023210">
    <property type="entry name" value="NADP_OxRdtase_dom"/>
</dbReference>
<accession>A0A1S7FX33</accession>
<evidence type="ECO:0000256" key="2">
    <source>
        <dbReference type="ARBA" id="ARBA00022857"/>
    </source>
</evidence>
<keyword evidence="2" id="KW-0521">NADP</keyword>
<reference evidence="9 11" key="3">
    <citation type="submission" date="2020-03" db="EMBL/GenBank/DDBJ databases">
        <title>Soil Listeria distribution.</title>
        <authorList>
            <person name="Liao J."/>
            <person name="Wiedmann M."/>
        </authorList>
    </citation>
    <scope>NUCLEOTIDE SEQUENCE [LARGE SCALE GENOMIC DNA]</scope>
    <source>
        <strain evidence="9 11">FSL L7-1523</strain>
    </source>
</reference>
<dbReference type="PANTHER" id="PTHR43827:SF3">
    <property type="entry name" value="NADP-DEPENDENT OXIDOREDUCTASE DOMAIN-CONTAINING PROTEIN"/>
    <property type="match status" value="1"/>
</dbReference>